<dbReference type="RefSeq" id="XP_046014508.1">
    <property type="nucleotide sequence ID" value="XM_046162558.1"/>
</dbReference>
<dbReference type="EMBL" id="JAGTJQ010000004">
    <property type="protein sequence ID" value="KAH7033676.1"/>
    <property type="molecule type" value="Genomic_DNA"/>
</dbReference>
<sequence>MAHVRLPLDHIETIMRDTAQFQSTIDRVSILAIFKTAKDQAGEDMVVPGDADHTIQVVLAAFDTPFVITDHEAMPLRLRKPLVLSRSSTKVQNLATAGCPQRIKSIGFEFRRTTSMCMQCLADWYSSWPFTARDLKMGLYNMDHHCRKYQADFMAGDGLGRFYEEALLETCPS</sequence>
<accession>A0A9P8YAN6</accession>
<dbReference type="AlphaFoldDB" id="A0A9P8YAN6"/>
<reference evidence="1" key="1">
    <citation type="journal article" date="2021" name="Nat. Commun.">
        <title>Genetic determinants of endophytism in the Arabidopsis root mycobiome.</title>
        <authorList>
            <person name="Mesny F."/>
            <person name="Miyauchi S."/>
            <person name="Thiergart T."/>
            <person name="Pickel B."/>
            <person name="Atanasova L."/>
            <person name="Karlsson M."/>
            <person name="Huettel B."/>
            <person name="Barry K.W."/>
            <person name="Haridas S."/>
            <person name="Chen C."/>
            <person name="Bauer D."/>
            <person name="Andreopoulos W."/>
            <person name="Pangilinan J."/>
            <person name="LaButti K."/>
            <person name="Riley R."/>
            <person name="Lipzen A."/>
            <person name="Clum A."/>
            <person name="Drula E."/>
            <person name="Henrissat B."/>
            <person name="Kohler A."/>
            <person name="Grigoriev I.V."/>
            <person name="Martin F.M."/>
            <person name="Hacquard S."/>
        </authorList>
    </citation>
    <scope>NUCLEOTIDE SEQUENCE</scope>
    <source>
        <strain evidence="1">MPI-CAGE-CH-0230</strain>
    </source>
</reference>
<comment type="caution">
    <text evidence="1">The sequence shown here is derived from an EMBL/GenBank/DDBJ whole genome shotgun (WGS) entry which is preliminary data.</text>
</comment>
<dbReference type="Proteomes" id="UP000756346">
    <property type="component" value="Unassembled WGS sequence"/>
</dbReference>
<evidence type="ECO:0000313" key="2">
    <source>
        <dbReference type="Proteomes" id="UP000756346"/>
    </source>
</evidence>
<gene>
    <name evidence="1" type="ORF">B0I36DRAFT_430842</name>
</gene>
<name>A0A9P8YAN6_9PEZI</name>
<keyword evidence="2" id="KW-1185">Reference proteome</keyword>
<organism evidence="1 2">
    <name type="scientific">Microdochium trichocladiopsis</name>
    <dbReference type="NCBI Taxonomy" id="1682393"/>
    <lineage>
        <taxon>Eukaryota</taxon>
        <taxon>Fungi</taxon>
        <taxon>Dikarya</taxon>
        <taxon>Ascomycota</taxon>
        <taxon>Pezizomycotina</taxon>
        <taxon>Sordariomycetes</taxon>
        <taxon>Xylariomycetidae</taxon>
        <taxon>Xylariales</taxon>
        <taxon>Microdochiaceae</taxon>
        <taxon>Microdochium</taxon>
    </lineage>
</organism>
<protein>
    <submittedName>
        <fullName evidence="1">Uncharacterized protein</fullName>
    </submittedName>
</protein>
<evidence type="ECO:0000313" key="1">
    <source>
        <dbReference type="EMBL" id="KAH7033676.1"/>
    </source>
</evidence>
<proteinExistence type="predicted"/>
<dbReference type="GeneID" id="70192104"/>